<proteinExistence type="inferred from homology"/>
<dbReference type="PANTHER" id="PTHR30061">
    <property type="entry name" value="MALTOSE-BINDING PERIPLASMIC PROTEIN"/>
    <property type="match status" value="1"/>
</dbReference>
<dbReference type="EMBL" id="AGDY01000006">
    <property type="protein sequence ID" value="EMB21629.1"/>
    <property type="molecule type" value="Genomic_DNA"/>
</dbReference>
<dbReference type="GO" id="GO:1901982">
    <property type="term" value="F:maltose binding"/>
    <property type="evidence" value="ECO:0007669"/>
    <property type="project" value="TreeGrafter"/>
</dbReference>
<dbReference type="GO" id="GO:0042956">
    <property type="term" value="P:maltodextrin transmembrane transport"/>
    <property type="evidence" value="ECO:0007669"/>
    <property type="project" value="TreeGrafter"/>
</dbReference>
<dbReference type="PANTHER" id="PTHR30061:SF50">
    <property type="entry name" value="MALTOSE_MALTODEXTRIN-BINDING PERIPLASMIC PROTEIN"/>
    <property type="match status" value="1"/>
</dbReference>
<dbReference type="InterPro" id="IPR006059">
    <property type="entry name" value="SBP"/>
</dbReference>
<dbReference type="HOGENOM" id="CLU_628422_0_0_12"/>
<comment type="caution">
    <text evidence="4">The sequence shown here is derived from an EMBL/GenBank/DDBJ whole genome shotgun (WGS) entry which is preliminary data.</text>
</comment>
<evidence type="ECO:0000256" key="1">
    <source>
        <dbReference type="ARBA" id="ARBA00008520"/>
    </source>
</evidence>
<dbReference type="RefSeq" id="WP_002692168.1">
    <property type="nucleotide sequence ID" value="NZ_CM001797.1"/>
</dbReference>
<sequence>MKHKKSVFVAGLFFIGLVFALSFTVSCGGKTEKQKVVLTVQAEQGWMPYYKEAVKRVEETHPNTEIKLIEVGAFDHLDRLDATDASNKDVADLFAIPADRLYGLAENEALASIDSKKISSELGGWSNFDLGLGGNLKIGNEYLAFPLNIETLITFVNTANAKAQGADYTKPFELANQKDPATVLLPLFDAWYGVAPANSAAIEFLGKKNGTELFSDMVMEFKDLPAEKRAAIETIYNYWKLNYENKTPLFDADAGWGYIDKEFSNGNKGVVRLGGPWDTGSILEQTKGNLVIYPISHITLNGKPILHWKGGWGLAINSRIEKDAEKYALAEAMIKEIVNPKYAVDFFKATGKILENVPAETYAASNLSDTEKAVIRAVIESYKISPARPLFKEWGKVWDTWRNAVLSWNSVNPKNAEEAYKELKASFDAMMANFKM</sequence>
<evidence type="ECO:0000256" key="2">
    <source>
        <dbReference type="ARBA" id="ARBA00022448"/>
    </source>
</evidence>
<reference evidence="4" key="1">
    <citation type="submission" date="2012-01" db="EMBL/GenBank/DDBJ databases">
        <title>The Genome Sequence of Treponema denticola OTK.</title>
        <authorList>
            <consortium name="The Broad Institute Genome Sequencing Platform"/>
            <person name="Earl A."/>
            <person name="Ward D."/>
            <person name="Feldgarden M."/>
            <person name="Gevers D."/>
            <person name="Blanton J.M."/>
            <person name="Fenno C.J."/>
            <person name="Baranova O.V."/>
            <person name="Mathney J."/>
            <person name="Dewhirst F.E."/>
            <person name="Izard J."/>
            <person name="Young S.K."/>
            <person name="Zeng Q."/>
            <person name="Gargeya S."/>
            <person name="Fitzgerald M."/>
            <person name="Haas B."/>
            <person name="Abouelleil A."/>
            <person name="Alvarado L."/>
            <person name="Arachchi H.M."/>
            <person name="Berlin A."/>
            <person name="Chapman S.B."/>
            <person name="Gearin G."/>
            <person name="Goldberg J."/>
            <person name="Griggs A."/>
            <person name="Gujja S."/>
            <person name="Hansen M."/>
            <person name="Heiman D."/>
            <person name="Howarth C."/>
            <person name="Larimer J."/>
            <person name="Lui A."/>
            <person name="MacDonald P.J.P."/>
            <person name="McCowen C."/>
            <person name="Montmayeur A."/>
            <person name="Murphy C."/>
            <person name="Neiman D."/>
            <person name="Pearson M."/>
            <person name="Priest M."/>
            <person name="Roberts A."/>
            <person name="Saif S."/>
            <person name="Shea T."/>
            <person name="Sisk P."/>
            <person name="Stolte C."/>
            <person name="Sykes S."/>
            <person name="Wortman J."/>
            <person name="Nusbaum C."/>
            <person name="Birren B."/>
        </authorList>
    </citation>
    <scope>NUCLEOTIDE SEQUENCE [LARGE SCALE GENOMIC DNA]</scope>
    <source>
        <strain evidence="4">OTK</strain>
    </source>
</reference>
<dbReference type="PATRIC" id="fig|999434.4.peg.1454"/>
<protein>
    <submittedName>
        <fullName evidence="4">Uncharacterized protein</fullName>
    </submittedName>
</protein>
<organism evidence="4">
    <name type="scientific">Treponema denticola OTK</name>
    <dbReference type="NCBI Taxonomy" id="999434"/>
    <lineage>
        <taxon>Bacteria</taxon>
        <taxon>Pseudomonadati</taxon>
        <taxon>Spirochaetota</taxon>
        <taxon>Spirochaetia</taxon>
        <taxon>Spirochaetales</taxon>
        <taxon>Treponemataceae</taxon>
        <taxon>Treponema</taxon>
    </lineage>
</organism>
<dbReference type="SUPFAM" id="SSF53850">
    <property type="entry name" value="Periplasmic binding protein-like II"/>
    <property type="match status" value="1"/>
</dbReference>
<dbReference type="GO" id="GO:0055052">
    <property type="term" value="C:ATP-binding cassette (ABC) transporter complex, substrate-binding subunit-containing"/>
    <property type="evidence" value="ECO:0007669"/>
    <property type="project" value="TreeGrafter"/>
</dbReference>
<comment type="similarity">
    <text evidence="1">Belongs to the bacterial solute-binding protein 1 family.</text>
</comment>
<accession>A0A0F6MQ41</accession>
<dbReference type="Proteomes" id="UP000011701">
    <property type="component" value="Chromosome"/>
</dbReference>
<dbReference type="Gene3D" id="3.40.190.10">
    <property type="entry name" value="Periplasmic binding protein-like II"/>
    <property type="match status" value="2"/>
</dbReference>
<evidence type="ECO:0000256" key="3">
    <source>
        <dbReference type="ARBA" id="ARBA00022729"/>
    </source>
</evidence>
<gene>
    <name evidence="4" type="ORF">HMPREF9723_01402</name>
</gene>
<keyword evidence="2" id="KW-0813">Transport</keyword>
<dbReference type="AlphaFoldDB" id="A0A0F6MQ41"/>
<dbReference type="Pfam" id="PF01547">
    <property type="entry name" value="SBP_bac_1"/>
    <property type="match status" value="1"/>
</dbReference>
<dbReference type="GO" id="GO:0015768">
    <property type="term" value="P:maltose transport"/>
    <property type="evidence" value="ECO:0007669"/>
    <property type="project" value="TreeGrafter"/>
</dbReference>
<evidence type="ECO:0000313" key="4">
    <source>
        <dbReference type="EMBL" id="EMB21629.1"/>
    </source>
</evidence>
<keyword evidence="3" id="KW-0732">Signal</keyword>
<dbReference type="PROSITE" id="PS51257">
    <property type="entry name" value="PROKAR_LIPOPROTEIN"/>
    <property type="match status" value="1"/>
</dbReference>
<name>A0A0F6MQ41_TREDN</name>